<evidence type="ECO:0000313" key="2">
    <source>
        <dbReference type="Proteomes" id="UP000789941"/>
    </source>
</evidence>
<name>A0A5E4LQL1_9ARCH</name>
<proteinExistence type="predicted"/>
<protein>
    <submittedName>
        <fullName evidence="1">Uncharacterized protein</fullName>
    </submittedName>
</protein>
<dbReference type="Proteomes" id="UP000789941">
    <property type="component" value="Unassembled WGS sequence"/>
</dbReference>
<evidence type="ECO:0000313" key="1">
    <source>
        <dbReference type="EMBL" id="VVC04405.1"/>
    </source>
</evidence>
<comment type="caution">
    <text evidence="1">The sequence shown here is derived from an EMBL/GenBank/DDBJ whole genome shotgun (WGS) entry which is preliminary data.</text>
</comment>
<gene>
    <name evidence="1" type="ORF">LFW2832_00930</name>
</gene>
<dbReference type="EMBL" id="CABMJJ010000009">
    <property type="protein sequence ID" value="VVC04405.1"/>
    <property type="molecule type" value="Genomic_DNA"/>
</dbReference>
<reference evidence="1 2" key="1">
    <citation type="submission" date="2019-08" db="EMBL/GenBank/DDBJ databases">
        <authorList>
            <person name="Vazquez-Campos X."/>
        </authorList>
    </citation>
    <scope>NUCLEOTIDE SEQUENCE [LARGE SCALE GENOMIC DNA]</scope>
    <source>
        <strain evidence="1">LFW-283_2</strain>
    </source>
</reference>
<accession>A0A5E4LQL1</accession>
<sequence length="206" mass="22404">MSESQTTSRVGALKEKFTPPPYTLFRKYKELRAEGQSRLDALNELHVGSYLLKVAASLAINRLTARAFGYGAWDPSFSGQVENRLKDSSSLCLTVSTSVASAVPSHYADYLTAIEVALCVPRILIEQKAFSKLGITPDPLGPILTPYTVGVLEMGYKLMERQPKDPATQVITAITGIFGNLVRMAEAGLLIGLAAVYQRQAQPKPD</sequence>
<dbReference type="AlphaFoldDB" id="A0A5E4LQL1"/>
<organism evidence="1 2">
    <name type="scientific">Candidatus Bilamarchaeum dharawalense</name>
    <dbReference type="NCBI Taxonomy" id="2885759"/>
    <lineage>
        <taxon>Archaea</taxon>
        <taxon>Candidatus Micrarchaeota</taxon>
        <taxon>Candidatus Micrarchaeia</taxon>
        <taxon>Candidatus Anstonellales</taxon>
        <taxon>Candidatus Bilamarchaeaceae</taxon>
        <taxon>Candidatus Bilamarchaeum</taxon>
    </lineage>
</organism>